<feature type="transmembrane region" description="Helical" evidence="1">
    <location>
        <begin position="222"/>
        <end position="244"/>
    </location>
</feature>
<keyword evidence="1" id="KW-0472">Membrane</keyword>
<keyword evidence="1" id="KW-0812">Transmembrane</keyword>
<gene>
    <name evidence="2" type="primary">PowCR01_000133500</name>
    <name evidence="2" type="ORF">POWCR01_000133500</name>
</gene>
<evidence type="ECO:0000256" key="1">
    <source>
        <dbReference type="SAM" id="Phobius"/>
    </source>
</evidence>
<evidence type="ECO:0000313" key="2">
    <source>
        <dbReference type="EMBL" id="SBT73592.1"/>
    </source>
</evidence>
<dbReference type="VEuPathDB" id="PlasmoDB:POWCR01_000133500"/>
<reference evidence="2 3" key="1">
    <citation type="submission" date="2016-06" db="EMBL/GenBank/DDBJ databases">
        <authorList>
            <consortium name="Pathogen Informatics"/>
        </authorList>
    </citation>
    <scope>NUCLEOTIDE SEQUENCE [LARGE SCALE GENOMIC DNA]</scope>
</reference>
<evidence type="ECO:0000313" key="3">
    <source>
        <dbReference type="Proteomes" id="UP000243200"/>
    </source>
</evidence>
<dbReference type="Pfam" id="PF05795">
    <property type="entry name" value="Plasmodium_Vir"/>
    <property type="match status" value="1"/>
</dbReference>
<dbReference type="EMBL" id="FLRJ01000430">
    <property type="protein sequence ID" value="SBT73592.1"/>
    <property type="molecule type" value="Genomic_DNA"/>
</dbReference>
<sequence length="297" mass="35597">MYKYNAAFSNCIYKNRLDTYKNSSELENNDSCLKFTNSHLTNEVNAQKTCKAVMLFLSHLKEHEVFTYGYPKYKDTTYKDNGCKYLFYWLYQHVLENKQTIKDVLKLYKELYGIYIQHHDSENTFDKYINEMNERTSDKLVRLTNLYNQLDEFFTKNENEKKECTGNFIALYNNYVDECQNGYDYDFCDELKNFRKKYNSFIKNVIQCEEKYLLPPVERFDILGTTIIPFSFISVTSLILPILYKFTAFGPWIRRLLGRNENILEYINEEENHSLNTYEIQDDNSNMPNYYIAYNSS</sequence>
<dbReference type="OrthoDB" id="383056at2759"/>
<organism evidence="2 3">
    <name type="scientific">Plasmodium ovale</name>
    <name type="common">malaria parasite P. ovale</name>
    <dbReference type="NCBI Taxonomy" id="36330"/>
    <lineage>
        <taxon>Eukaryota</taxon>
        <taxon>Sar</taxon>
        <taxon>Alveolata</taxon>
        <taxon>Apicomplexa</taxon>
        <taxon>Aconoidasida</taxon>
        <taxon>Haemosporida</taxon>
        <taxon>Plasmodiidae</taxon>
        <taxon>Plasmodium</taxon>
        <taxon>Plasmodium (Plasmodium)</taxon>
    </lineage>
</organism>
<accession>A0A1C3KIE8</accession>
<protein>
    <submittedName>
        <fullName evidence="2">PIR protein</fullName>
    </submittedName>
</protein>
<dbReference type="VEuPathDB" id="PlasmoDB:PocGH01_00066900"/>
<dbReference type="InterPro" id="IPR008780">
    <property type="entry name" value="Plasmodium_Vir"/>
</dbReference>
<name>A0A1C3KIE8_PLAOA</name>
<dbReference type="AlphaFoldDB" id="A0A1C3KIE8"/>
<dbReference type="Proteomes" id="UP000243200">
    <property type="component" value="Unassembled WGS sequence"/>
</dbReference>
<keyword evidence="1" id="KW-1133">Transmembrane helix</keyword>
<proteinExistence type="predicted"/>